<feature type="region of interest" description="Disordered" evidence="1">
    <location>
        <begin position="958"/>
        <end position="979"/>
    </location>
</feature>
<gene>
    <name evidence="2" type="ORF">BU26DRAFT_562408</name>
</gene>
<feature type="region of interest" description="Disordered" evidence="1">
    <location>
        <begin position="528"/>
        <end position="637"/>
    </location>
</feature>
<proteinExistence type="predicted"/>
<reference evidence="2" key="1">
    <citation type="journal article" date="2020" name="Stud. Mycol.">
        <title>101 Dothideomycetes genomes: a test case for predicting lifestyles and emergence of pathogens.</title>
        <authorList>
            <person name="Haridas S."/>
            <person name="Albert R."/>
            <person name="Binder M."/>
            <person name="Bloem J."/>
            <person name="Labutti K."/>
            <person name="Salamov A."/>
            <person name="Andreopoulos B."/>
            <person name="Baker S."/>
            <person name="Barry K."/>
            <person name="Bills G."/>
            <person name="Bluhm B."/>
            <person name="Cannon C."/>
            <person name="Castanera R."/>
            <person name="Culley D."/>
            <person name="Daum C."/>
            <person name="Ezra D."/>
            <person name="Gonzalez J."/>
            <person name="Henrissat B."/>
            <person name="Kuo A."/>
            <person name="Liang C."/>
            <person name="Lipzen A."/>
            <person name="Lutzoni F."/>
            <person name="Magnuson J."/>
            <person name="Mondo S."/>
            <person name="Nolan M."/>
            <person name="Ohm R."/>
            <person name="Pangilinan J."/>
            <person name="Park H.-J."/>
            <person name="Ramirez L."/>
            <person name="Alfaro M."/>
            <person name="Sun H."/>
            <person name="Tritt A."/>
            <person name="Yoshinaga Y."/>
            <person name="Zwiers L.-H."/>
            <person name="Turgeon B."/>
            <person name="Goodwin S."/>
            <person name="Spatafora J."/>
            <person name="Crous P."/>
            <person name="Grigoriev I."/>
        </authorList>
    </citation>
    <scope>NUCLEOTIDE SEQUENCE</scope>
    <source>
        <strain evidence="2">CBS 122368</strain>
    </source>
</reference>
<dbReference type="RefSeq" id="XP_033687691.1">
    <property type="nucleotide sequence ID" value="XM_033833027.1"/>
</dbReference>
<accession>A0A6A6IR83</accession>
<feature type="compositionally biased region" description="Polar residues" evidence="1">
    <location>
        <begin position="567"/>
        <end position="579"/>
    </location>
</feature>
<feature type="compositionally biased region" description="Pro residues" evidence="1">
    <location>
        <begin position="552"/>
        <end position="564"/>
    </location>
</feature>
<dbReference type="GeneID" id="54586357"/>
<dbReference type="OrthoDB" id="3944128at2759"/>
<dbReference type="Proteomes" id="UP000800094">
    <property type="component" value="Unassembled WGS sequence"/>
</dbReference>
<dbReference type="AlphaFoldDB" id="A0A6A6IR83"/>
<name>A0A6A6IR83_9PLEO</name>
<protein>
    <submittedName>
        <fullName evidence="2">Uncharacterized protein</fullName>
    </submittedName>
</protein>
<feature type="compositionally biased region" description="Low complexity" evidence="1">
    <location>
        <begin position="603"/>
        <end position="619"/>
    </location>
</feature>
<sequence length="1005" mass="103543">MEVLARSLALRGAGFSNFTSANITATSISSSSSPAIANTTAAASSFDGIATAASLGNLTASAPLTPDSTLLSSITNVANFSSPIANLSASASIAPNTTAAPILNGTDLNNVTQCWPAYWSYSSMTSAWSQSHVQIITKTYTYTSTISSGLPSSSLNGTFSTLCDGLPRFDSEAEATNATILLPTPVTTVETYLSADWIWPTGTFSPAPSCSIRNADECSAAWSLFGSSLSNSNDAWTSSNILTVSLASPPASIVVNSETTPLTAPAGAFPTLTLHGESYAAERGTYTISGGTNLYGEVTLTPGGQNVLTWNLDQVLKPFGPTGANCSRPTGAVIQSQCATARCTIRAYTVQLLYFAPPSTSRDLCANTSPGFDSYSVSIYSHPHSSTVINSTTYWSDKAYVRYPAVSAYKWCALDNMLGQTSVPVGGTYSDHMVEVSSSDISSICDWRFGTTRPYGQVIGATAKPLNWEDLVGDIPASAYQCMPRCQSGCQSIVTDWYVPAIAVPPQLRARDPEWASCVPVFDGTPDPPIALGTAPGFLASTTTEGKSKTDPPTPGQTIPPVPVPTSKSIPQPPITTRFTQTITVPTPPPIDPQPSHNPPNPNLSNNPGQPNQPNQSNPPNNPNPNPTPITNAPTRPTAIATIGNSVVNADPSRPGTVIIVNPTAPGAAQTITPGGTPVIVSGTTISVNPTSGAVVITGDTTLTPVGTVGGKPVFVDPTRPGIIVIGDPRTGQPTEMLSVNGPSVVIDGTTISLAPAATALPSPSSTTVSGILISRLADGTVIINNSLSLRPGDPQITVGGHTIVLDPNGAVFVDGQRIQIRPTSADPSSTMVSGISLTLLSNGTLLVNGTIALQPGDPQISIEGHSIFIDPSGVVFVNGQQMRLSPASTTQVGELVIVGPDGTTTTLLMPSATGTTDDVVNALAAAINDAFASTTSSGSHVAASSQSASELFASVTKKVGPTGGPDTEAAPRTSSTKSGTRKLARSWSLLGVGIWISMLATLWV</sequence>
<evidence type="ECO:0000313" key="3">
    <source>
        <dbReference type="Proteomes" id="UP000800094"/>
    </source>
</evidence>
<organism evidence="2 3">
    <name type="scientific">Trematosphaeria pertusa</name>
    <dbReference type="NCBI Taxonomy" id="390896"/>
    <lineage>
        <taxon>Eukaryota</taxon>
        <taxon>Fungi</taxon>
        <taxon>Dikarya</taxon>
        <taxon>Ascomycota</taxon>
        <taxon>Pezizomycotina</taxon>
        <taxon>Dothideomycetes</taxon>
        <taxon>Pleosporomycetidae</taxon>
        <taxon>Pleosporales</taxon>
        <taxon>Massarineae</taxon>
        <taxon>Trematosphaeriaceae</taxon>
        <taxon>Trematosphaeria</taxon>
    </lineage>
</organism>
<keyword evidence="3" id="KW-1185">Reference proteome</keyword>
<dbReference type="EMBL" id="ML987192">
    <property type="protein sequence ID" value="KAF2252687.1"/>
    <property type="molecule type" value="Genomic_DNA"/>
</dbReference>
<feature type="compositionally biased region" description="Pro residues" evidence="1">
    <location>
        <begin position="586"/>
        <end position="602"/>
    </location>
</feature>
<evidence type="ECO:0000256" key="1">
    <source>
        <dbReference type="SAM" id="MobiDB-lite"/>
    </source>
</evidence>
<evidence type="ECO:0000313" key="2">
    <source>
        <dbReference type="EMBL" id="KAF2252687.1"/>
    </source>
</evidence>